<keyword evidence="3" id="KW-1185">Reference proteome</keyword>
<dbReference type="RefSeq" id="WP_168484952.1">
    <property type="nucleotide sequence ID" value="NZ_JAAZSQ010000002.1"/>
</dbReference>
<gene>
    <name evidence="2" type="ORF">HGG74_03500</name>
</gene>
<proteinExistence type="predicted"/>
<name>A0A7X6HAQ6_9MICC</name>
<keyword evidence="1" id="KW-0472">Membrane</keyword>
<dbReference type="Proteomes" id="UP000544090">
    <property type="component" value="Unassembled WGS sequence"/>
</dbReference>
<dbReference type="EMBL" id="JAAZSQ010000002">
    <property type="protein sequence ID" value="NKX53621.1"/>
    <property type="molecule type" value="Genomic_DNA"/>
</dbReference>
<feature type="transmembrane region" description="Helical" evidence="1">
    <location>
        <begin position="12"/>
        <end position="32"/>
    </location>
</feature>
<evidence type="ECO:0000313" key="3">
    <source>
        <dbReference type="Proteomes" id="UP000544090"/>
    </source>
</evidence>
<accession>A0A7X6HAQ6</accession>
<evidence type="ECO:0000256" key="1">
    <source>
        <dbReference type="SAM" id="Phobius"/>
    </source>
</evidence>
<dbReference type="AlphaFoldDB" id="A0A7X6HAQ6"/>
<evidence type="ECO:0000313" key="2">
    <source>
        <dbReference type="EMBL" id="NKX53621.1"/>
    </source>
</evidence>
<reference evidence="2 3" key="1">
    <citation type="submission" date="2020-04" db="EMBL/GenBank/DDBJ databases">
        <title>Arthrobacter sp. nov.</title>
        <authorList>
            <person name="Liu S."/>
        </authorList>
    </citation>
    <scope>NUCLEOTIDE SEQUENCE [LARGE SCALE GENOMIC DNA]</scope>
    <source>
        <strain evidence="2 3">E918</strain>
    </source>
</reference>
<organism evidence="2 3">
    <name type="scientific">Arthrobacter mobilis</name>
    <dbReference type="NCBI Taxonomy" id="2724944"/>
    <lineage>
        <taxon>Bacteria</taxon>
        <taxon>Bacillati</taxon>
        <taxon>Actinomycetota</taxon>
        <taxon>Actinomycetes</taxon>
        <taxon>Micrococcales</taxon>
        <taxon>Micrococcaceae</taxon>
        <taxon>Arthrobacter</taxon>
    </lineage>
</organism>
<keyword evidence="1" id="KW-1133">Transmembrane helix</keyword>
<protein>
    <submittedName>
        <fullName evidence="2">Uncharacterized protein</fullName>
    </submittedName>
</protein>
<sequence>MVARIGAEAVSARVGTVLLPLSVILLVVSTLLHPSREDPMDDPAVFREYAEHEAWVAVHFG</sequence>
<comment type="caution">
    <text evidence="2">The sequence shown here is derived from an EMBL/GenBank/DDBJ whole genome shotgun (WGS) entry which is preliminary data.</text>
</comment>
<keyword evidence="1" id="KW-0812">Transmembrane</keyword>